<dbReference type="InterPro" id="IPR036736">
    <property type="entry name" value="ACP-like_sf"/>
</dbReference>
<dbReference type="OrthoDB" id="416786at2759"/>
<dbReference type="GO" id="GO:0016874">
    <property type="term" value="F:ligase activity"/>
    <property type="evidence" value="ECO:0007669"/>
    <property type="project" value="UniProtKB-KW"/>
</dbReference>
<dbReference type="FunFam" id="3.30.300.30:FF:000015">
    <property type="entry name" value="Nonribosomal peptide synthase SidD"/>
    <property type="match status" value="2"/>
</dbReference>
<feature type="domain" description="Carrier" evidence="4">
    <location>
        <begin position="2696"/>
        <end position="2769"/>
    </location>
</feature>
<reference evidence="5" key="1">
    <citation type="submission" date="2019-01" db="EMBL/GenBank/DDBJ databases">
        <title>Colletotrichum abscissum LGMF1257.</title>
        <authorList>
            <person name="Baroncelli R."/>
        </authorList>
    </citation>
    <scope>NUCLEOTIDE SEQUENCE</scope>
    <source>
        <strain evidence="5">Ca142</strain>
    </source>
</reference>
<dbReference type="PANTHER" id="PTHR45527">
    <property type="entry name" value="NONRIBOSOMAL PEPTIDE SYNTHETASE"/>
    <property type="match status" value="1"/>
</dbReference>
<dbReference type="InterPro" id="IPR042099">
    <property type="entry name" value="ANL_N_sf"/>
</dbReference>
<dbReference type="GO" id="GO:0043041">
    <property type="term" value="P:amino acid activation for nonribosomal peptide biosynthetic process"/>
    <property type="evidence" value="ECO:0007669"/>
    <property type="project" value="TreeGrafter"/>
</dbReference>
<evidence type="ECO:0000256" key="2">
    <source>
        <dbReference type="ARBA" id="ARBA00022553"/>
    </source>
</evidence>
<dbReference type="InterPro" id="IPR020845">
    <property type="entry name" value="AMP-binding_CS"/>
</dbReference>
<dbReference type="NCBIfam" id="TIGR01733">
    <property type="entry name" value="AA-adenyl-dom"/>
    <property type="match status" value="2"/>
</dbReference>
<keyword evidence="2" id="KW-0597">Phosphoprotein</keyword>
<evidence type="ECO:0000259" key="4">
    <source>
        <dbReference type="PROSITE" id="PS50075"/>
    </source>
</evidence>
<name>A0A9P9XM77_9PEZI</name>
<dbReference type="PROSITE" id="PS50075">
    <property type="entry name" value="CARRIER"/>
    <property type="match status" value="2"/>
</dbReference>
<accession>A0A9P9XM77</accession>
<evidence type="ECO:0000256" key="1">
    <source>
        <dbReference type="ARBA" id="ARBA00022450"/>
    </source>
</evidence>
<dbReference type="SUPFAM" id="SSF52777">
    <property type="entry name" value="CoA-dependent acyltransferases"/>
    <property type="match status" value="8"/>
</dbReference>
<dbReference type="SUPFAM" id="SSF56801">
    <property type="entry name" value="Acetyl-CoA synthetase-like"/>
    <property type="match status" value="2"/>
</dbReference>
<dbReference type="Proteomes" id="UP001056436">
    <property type="component" value="Unassembled WGS sequence"/>
</dbReference>
<dbReference type="InterPro" id="IPR000873">
    <property type="entry name" value="AMP-dep_synth/lig_dom"/>
</dbReference>
<dbReference type="GO" id="GO:0031177">
    <property type="term" value="F:phosphopantetheine binding"/>
    <property type="evidence" value="ECO:0007669"/>
    <property type="project" value="TreeGrafter"/>
</dbReference>
<gene>
    <name evidence="5" type="ORF">CABS02_03158</name>
</gene>
<dbReference type="InterPro" id="IPR045851">
    <property type="entry name" value="AMP-bd_C_sf"/>
</dbReference>
<dbReference type="EMBL" id="SDAQ01000011">
    <property type="protein sequence ID" value="KAI3556717.1"/>
    <property type="molecule type" value="Genomic_DNA"/>
</dbReference>
<organism evidence="5 6">
    <name type="scientific">Colletotrichum abscissum</name>
    <dbReference type="NCBI Taxonomy" id="1671311"/>
    <lineage>
        <taxon>Eukaryota</taxon>
        <taxon>Fungi</taxon>
        <taxon>Dikarya</taxon>
        <taxon>Ascomycota</taxon>
        <taxon>Pezizomycotina</taxon>
        <taxon>Sordariomycetes</taxon>
        <taxon>Hypocreomycetidae</taxon>
        <taxon>Glomerellales</taxon>
        <taxon>Glomerellaceae</taxon>
        <taxon>Colletotrichum</taxon>
        <taxon>Colletotrichum acutatum species complex</taxon>
    </lineage>
</organism>
<keyword evidence="3" id="KW-0436">Ligase</keyword>
<dbReference type="CDD" id="cd05918">
    <property type="entry name" value="A_NRPS_SidN3_like"/>
    <property type="match status" value="2"/>
</dbReference>
<dbReference type="Gene3D" id="3.30.559.30">
    <property type="entry name" value="Nonribosomal peptide synthetase, condensation domain"/>
    <property type="match status" value="4"/>
</dbReference>
<dbReference type="Pfam" id="PF00550">
    <property type="entry name" value="PP-binding"/>
    <property type="match status" value="1"/>
</dbReference>
<dbReference type="InterPro" id="IPR010071">
    <property type="entry name" value="AA_adenyl_dom"/>
</dbReference>
<dbReference type="Pfam" id="PF00668">
    <property type="entry name" value="Condensation"/>
    <property type="match status" value="4"/>
</dbReference>
<dbReference type="GO" id="GO:0005737">
    <property type="term" value="C:cytoplasm"/>
    <property type="evidence" value="ECO:0007669"/>
    <property type="project" value="TreeGrafter"/>
</dbReference>
<dbReference type="CDD" id="cd19542">
    <property type="entry name" value="CT_NRPS-like"/>
    <property type="match status" value="2"/>
</dbReference>
<dbReference type="Gene3D" id="3.30.559.10">
    <property type="entry name" value="Chloramphenicol acetyltransferase-like domain"/>
    <property type="match status" value="4"/>
</dbReference>
<keyword evidence="6" id="KW-1185">Reference proteome</keyword>
<proteinExistence type="predicted"/>
<feature type="domain" description="Carrier" evidence="4">
    <location>
        <begin position="1121"/>
        <end position="1213"/>
    </location>
</feature>
<comment type="caution">
    <text evidence="5">The sequence shown here is derived from an EMBL/GenBank/DDBJ whole genome shotgun (WGS) entry which is preliminary data.</text>
</comment>
<dbReference type="PANTHER" id="PTHR45527:SF12">
    <property type="entry name" value="NONRIBOSOMAL PEPTIDE SYNTHETASE IVOA"/>
    <property type="match status" value="1"/>
</dbReference>
<dbReference type="GO" id="GO:0044550">
    <property type="term" value="P:secondary metabolite biosynthetic process"/>
    <property type="evidence" value="ECO:0007669"/>
    <property type="project" value="TreeGrafter"/>
</dbReference>
<dbReference type="PROSITE" id="PS00455">
    <property type="entry name" value="AMP_BINDING"/>
    <property type="match status" value="2"/>
</dbReference>
<evidence type="ECO:0000256" key="3">
    <source>
        <dbReference type="ARBA" id="ARBA00022598"/>
    </source>
</evidence>
<protein>
    <submittedName>
        <fullName evidence="5">Peptide synthetase</fullName>
    </submittedName>
</protein>
<dbReference type="Gene3D" id="3.40.50.12780">
    <property type="entry name" value="N-terminal domain of ligase-like"/>
    <property type="match status" value="2"/>
</dbReference>
<evidence type="ECO:0000313" key="6">
    <source>
        <dbReference type="Proteomes" id="UP001056436"/>
    </source>
</evidence>
<dbReference type="SUPFAM" id="SSF47336">
    <property type="entry name" value="ACP-like"/>
    <property type="match status" value="3"/>
</dbReference>
<evidence type="ECO:0000313" key="5">
    <source>
        <dbReference type="EMBL" id="KAI3556717.1"/>
    </source>
</evidence>
<dbReference type="FunFam" id="3.40.50.12780:FF:000014">
    <property type="entry name" value="Nonribosomal peptide synthetase 1"/>
    <property type="match status" value="1"/>
</dbReference>
<dbReference type="Gene3D" id="3.30.300.30">
    <property type="match status" value="2"/>
</dbReference>
<dbReference type="InterPro" id="IPR009081">
    <property type="entry name" value="PP-bd_ACP"/>
</dbReference>
<keyword evidence="1" id="KW-0596">Phosphopantetheine</keyword>
<dbReference type="Gene3D" id="1.10.1200.10">
    <property type="entry name" value="ACP-like"/>
    <property type="match status" value="2"/>
</dbReference>
<dbReference type="InterPro" id="IPR023213">
    <property type="entry name" value="CAT-like_dom_sf"/>
</dbReference>
<sequence>MAATTVPEGTTQVIFSQLRTFISNILTIPVENIEDMSSFVTLGGDSFKAVHLYQKCAEQGLGVRFQDLLHRSLKEVASLAFSNQAGCSSTEQLRQGDGIFPQMPPDYDFARIFHELREKHNVSDDAVEDVYPCSPMQESMYIGQKMVSKRLYRTRGLFETEAEFDLDHFQTCWNDIIHRHQTLRTVYVETSDTTSGRLLDAVVLKSKPEPLVIDHVKDLEEIRRQFANGDLGTVNADEERHQHQIIAYVDIQNPGRVLFQMDLNHLTVDGSSLMIIVDELVKGLQGSRLLSQAPGYERYIDYLQTQTDEDGALDYWVDYLDGTEPCSFPVMNDNQAGGAGSFHVSEMPLDVGLDDIRVFCQKHNATISNVLQAVWALVLHAYTGDPDICFGYLSSGRSLPIPGVSQIVGPMMNLLVCRVGGINNMSLQGLLHTIREDFLNALPHQCFSIGKVQRILGTNETKLFNTIVTSYYSPSMSDATGSTFFRLLSSHNASDFDIVLKVVYSDSEIQVRLAYSTATLSSAMASNVSHTFSSVLSRLIEMDDVQATIATTTAISRWDMQQVATWNSRMHAPLPGPRLTCIHRLIENQVRLQPDAQAVHAWDGHMTYKELNEAASIVAQEILQRGIGPGAFIALCFEKSKWYSVALLGVLKSGNAFAPVDISNPENRRQEILQQLAISTATGLAICSKQQAPSIKHLVGQVLQLDLDQATPKKDHTIPLPSISPDSPAYVIFTSGSTGKPKGVVVEHRAYAYAAQAHSDGIHINSTSRVLQFASYGFDTSMEDHLTTFAVGACLCVPRENDRLSCPDLARFASASGANWAHLTPSFAEMFTPVTLPTMRTMVLGGEAMTAKNIQSWACRPHTELIQVYGPSECSVTSTISPPFTKDISPTAIGFAVPGCAAYVARPDDSSILQAIGAVGELLVEGPILARGYLGDPAQTSTSFVEGLDWALGRRLYKTGDLVKYDSAGQLHFVGRRDGQVKLRGQRIELGEIERQLILEPRVQHCLAVVPKSGPCAKRLVAVVMLNGSIVAPPSSMSASPIKILNAPWLEHINCMRGFLLDKLPPYMNPELWFILESLPRNSSGKLDRKGVIQYLERLTPDEFAGLLPRMDDDSTKRDGTELETRLRSVWSEALNVSEDEIRWNTSFYHLGEFVSINIARFSRGSSNYPGGDSISAMTISSMARQTGMNISAADILRYRSIERLAISIGAAASPVPAQINASMDPAGPQAFILSPIQKLHFHTSPKGDDLDQQTMVVEVTQAVDQQELLAALESLFKAHPMLCAQFKCRDGEWTQYLPVGSAISVVDYCRIRFHSRKQLNYVVECISEAKRSIHLSNGPLVAVDLFESQGRTLLSMTIHHLVVDAVSWRILLRELESYLLFETPIADEATSFQHWTLEQHRFSSNLLPHSVLPPSAHALATDLSFWGMADERNCFGDCASHTITLDSYISEQLFSAQGVPARGAHDLLLASVIDSFVEIFDRSPGLFIECHGREIFVPEVDPSTTVGWFTTFSPIIANGHGNILNDVSEFRNKVPLNGLAYFASRFLSTAGKEAFEHHHPMEVALNYLGVFQQFEKDGSLFKRCSDEIQERISGLRNQQRAGSSRYALISILASIKDNQLSLQVEWNSRMHHQDLLVGWLHQFEQSLRTFASGLADEHQRLPPSPSEPLVTSVGLQRKDLNAVLNLAQSRLGITRTEIESLLPCSPIQVSLILSQLKGPSNQYSQHFLFKLSGSMPLNPNDLIAAWKQIIATHQILRTVFIEDAFGRFLQLVLKAVDIEIQVHRLRSESDLPTLWAEQSSSVATKPLSGKILHELQLYTADDGSVYCLLDKNHIITDGTTSRLLIRNFLAILNNRPQHETYPYSNYIDYVEKQDTYEIAQYWCRYLDGAPSCLFPVLRQHRSSSVQTLEFTRTSSTFPKRDLSSACRKLDLTIPIIFQAAWSMVLSTYLNSDDVVFGLLGHGRDIPIQGASEIVGPMANVVPVRVQLSPRTTISKILTRLQEDNIDHLTKQAVSLARIQHAARRSGDALFNTIFNFQKTTATPESERIKSELLFVHDTSEFDIALCITEDPGQFHVSIETATYFMSELQAERILAVYLNAVQAIIDDPEAQISKICLTSALDEKQMQEWNSSQLEINGRCVHDMISETVNRQPSRPAICAWDGDLSYAEVDSLSTNLASRLQAMGVVPEDIVVLCFEKSLWAVVSMLAVAKSGAAFVHIDPNGAAKRNKSVVEQTGARIGLSSSEQYNKLTSLVETLIVVDKTSMENSSNFAISLTYSVTPLNTLYVIFTSGTTGTPKGVVIQHKSFCSAVAYNTSWLQIRPESRVLQFTNFCFDASLEEIFTVLAAGGCICIPSEEERMSDIPGFVARKWVNWAAFTPSFLRTLDPDDLESVKFITVHAEPMGQDLVARWAGKIHMRPSYGPTECSVTSTIGAPFKVDTVATNIGWPVGCRAWVVHPENHHILMPVGAVGELLLDGPIVGKGYLNDETKTATAFIEPPAWASDKKFSLKGDRGTRRLYKTGDLVRYAEDGSLFIQRRKDHSQVKIRGQRVELGEIQYHLNNLSGIIVHSMVLVPELGKLKERLVAVVSLTVLSSDLETRAYNQDIAIVEKENLSQEMRQKLTDALNTMTSALERELPQYMIPETWLIVKSLPVQLSLKLDRQRVMSWVGQIDHQTLSAALDLHQYGDSDHKSGSSTEETLRGIWAEILGLEPHRIGLEQSFFRLGGDSIYAMQAMRLCKAVGLEVTTQDVLANPTIRLLTCKVTKRATRPEMDHALPRITSNSAPVPHSVLAQDNVETVSPCSPFQNRMYQAFLSKPQRPYLFNSLVLLNAIQGSSSVNTGALLGAWQQTVIRHAILRTVFIRDPASGAIFQRVLKEHKADITVLKVSSLEEATKGARLHLDTVRSNLFKDDSPPVSVRLFVSSYGEIFVHFVMGHILIDHVSLAHVFCDFVTLYCGQSPGAKPLTGFHDYIEHINSQRDVHASSEYWIDKLQGVKPYMVPIETMVRSGPDPHTMGSINFVVDITVEMKQFLCEVGVTLSNVLQFAWAMLLHVYTGHSTVCFGHLVSDRDIDLPHADEVVGPMLSMMIACASFDDSTMITQALQGFQDENIRSLNHKTFDLTEVERQLGCEGTGLFNTLVNHRKVKYSGDDIEIGFRSIWKQDPHEANWQQLLVLAFNEGQSRLDATLAYYESLFSETTMKTLTQTYRRLLDLLIDQHNQTVGDIKTRLTS</sequence>
<dbReference type="InterPro" id="IPR001242">
    <property type="entry name" value="Condensation_dom"/>
</dbReference>
<dbReference type="Pfam" id="PF00501">
    <property type="entry name" value="AMP-binding"/>
    <property type="match status" value="2"/>
</dbReference>